<organism evidence="5 6">
    <name type="scientific">Peronospora destructor</name>
    <dbReference type="NCBI Taxonomy" id="86335"/>
    <lineage>
        <taxon>Eukaryota</taxon>
        <taxon>Sar</taxon>
        <taxon>Stramenopiles</taxon>
        <taxon>Oomycota</taxon>
        <taxon>Peronosporomycetes</taxon>
        <taxon>Peronosporales</taxon>
        <taxon>Peronosporaceae</taxon>
        <taxon>Peronospora</taxon>
    </lineage>
</organism>
<dbReference type="Pfam" id="PF24784">
    <property type="entry name" value="Temptin_C"/>
    <property type="match status" value="1"/>
</dbReference>
<dbReference type="PANTHER" id="PTHR34737:SF2">
    <property type="entry name" value="EF-HAND DOMAIN-CONTAINING PROTEIN"/>
    <property type="match status" value="1"/>
</dbReference>
<dbReference type="Proteomes" id="UP001162029">
    <property type="component" value="Unassembled WGS sequence"/>
</dbReference>
<evidence type="ECO:0000313" key="5">
    <source>
        <dbReference type="EMBL" id="CAI5736009.1"/>
    </source>
</evidence>
<reference evidence="5" key="1">
    <citation type="submission" date="2022-12" db="EMBL/GenBank/DDBJ databases">
        <authorList>
            <person name="Webb A."/>
        </authorList>
    </citation>
    <scope>NUCLEOTIDE SEQUENCE</scope>
    <source>
        <strain evidence="5">Pd1</strain>
    </source>
</reference>
<feature type="transmembrane region" description="Helical" evidence="2">
    <location>
        <begin position="193"/>
        <end position="214"/>
    </location>
</feature>
<keyword evidence="2" id="KW-0812">Transmembrane</keyword>
<dbReference type="EMBL" id="CANTFM010001172">
    <property type="protein sequence ID" value="CAI5736009.1"/>
    <property type="molecule type" value="Genomic_DNA"/>
</dbReference>
<protein>
    <recommendedName>
        <fullName evidence="4">Temptin Cys/Cys disulfide domain-containing protein</fullName>
    </recommendedName>
</protein>
<dbReference type="PANTHER" id="PTHR34737">
    <property type="entry name" value="EF-HAND DOMAIN-CONTAINING PROTEIN"/>
    <property type="match status" value="1"/>
</dbReference>
<dbReference type="InterPro" id="IPR057626">
    <property type="entry name" value="S-S_Temptin"/>
</dbReference>
<keyword evidence="6" id="KW-1185">Reference proteome</keyword>
<proteinExistence type="predicted"/>
<evidence type="ECO:0000256" key="1">
    <source>
        <dbReference type="SAM" id="MobiDB-lite"/>
    </source>
</evidence>
<dbReference type="InterPro" id="IPR055313">
    <property type="entry name" value="Temptin-like"/>
</dbReference>
<feature type="compositionally biased region" description="Low complexity" evidence="1">
    <location>
        <begin position="155"/>
        <end position="174"/>
    </location>
</feature>
<dbReference type="AlphaFoldDB" id="A0AAV0UKI7"/>
<keyword evidence="2" id="KW-1133">Transmembrane helix</keyword>
<feature type="chain" id="PRO_5043987355" description="Temptin Cys/Cys disulfide domain-containing protein" evidence="3">
    <location>
        <begin position="23"/>
        <end position="267"/>
    </location>
</feature>
<evidence type="ECO:0000259" key="4">
    <source>
        <dbReference type="Pfam" id="PF24784"/>
    </source>
</evidence>
<feature type="signal peptide" evidence="3">
    <location>
        <begin position="1"/>
        <end position="22"/>
    </location>
</feature>
<name>A0AAV0UKI7_9STRA</name>
<evidence type="ECO:0000256" key="2">
    <source>
        <dbReference type="SAM" id="Phobius"/>
    </source>
</evidence>
<feature type="region of interest" description="Disordered" evidence="1">
    <location>
        <begin position="150"/>
        <end position="181"/>
    </location>
</feature>
<feature type="domain" description="Temptin Cys/Cys disulfide" evidence="4">
    <location>
        <begin position="21"/>
        <end position="111"/>
    </location>
</feature>
<keyword evidence="3" id="KW-0732">Signal</keyword>
<sequence>MLRIEVAVLALGFMVAPSIIESYHSYVALIPNGGEVPDTPNLGHLDPAGETGLSGFGEAFSKASNVWSPALCEEDTDGDGYTNGQELGDACCTWTDSNPAGLVTDGLGNPSDASKIPTNSALLAGCSTGGGAESTSSGGMGDVVGKVAPAGSMAKPINGPNKGPSNGPKNGGFPPDDDDDDALESAVITADTAVTAISSVTMGLAMIVAFALACRRGNEGLFCKCFCKNESSYDVKVYSSQLKPHTWSAMVSVLSGTLETRDSKRMV</sequence>
<keyword evidence="2" id="KW-0472">Membrane</keyword>
<gene>
    <name evidence="5" type="ORF">PDE001_LOCUS6192</name>
</gene>
<evidence type="ECO:0000256" key="3">
    <source>
        <dbReference type="SAM" id="SignalP"/>
    </source>
</evidence>
<accession>A0AAV0UKI7</accession>
<evidence type="ECO:0000313" key="6">
    <source>
        <dbReference type="Proteomes" id="UP001162029"/>
    </source>
</evidence>
<comment type="caution">
    <text evidence="5">The sequence shown here is derived from an EMBL/GenBank/DDBJ whole genome shotgun (WGS) entry which is preliminary data.</text>
</comment>